<dbReference type="Proteomes" id="UP000179242">
    <property type="component" value="Unassembled WGS sequence"/>
</dbReference>
<dbReference type="EMBL" id="MEUJ01000005">
    <property type="protein sequence ID" value="OGC39764.1"/>
    <property type="molecule type" value="Genomic_DNA"/>
</dbReference>
<gene>
    <name evidence="1" type="ORF">A2438_04475</name>
</gene>
<organism evidence="1 2">
    <name type="scientific">candidate division WOR-1 bacterium RIFOXYC2_FULL_46_14</name>
    <dbReference type="NCBI Taxonomy" id="1802587"/>
    <lineage>
        <taxon>Bacteria</taxon>
        <taxon>Bacillati</taxon>
        <taxon>Saganbacteria</taxon>
    </lineage>
</organism>
<protein>
    <submittedName>
        <fullName evidence="1">Uncharacterized protein</fullName>
    </submittedName>
</protein>
<proteinExistence type="predicted"/>
<dbReference type="AlphaFoldDB" id="A0A1F4U469"/>
<sequence>MGKLYSGFYADKLLRHFSPSCSGISCTYYNNIRAVGFGRKHVFPEQRVSPIVIGHHQDLSFYQVRGKPENADSEISMPYLKEYLLIPTKTGKLVFVSDDHTHAAFAWALAKETGIIGENAVLIHIDSHPDHDPCRASSRGLKGFPLSLKEIASITWEEVEICNFIDFGQRIGAIDPHALFYFIHPFFNGRGIETKKFYSDSDNNYTSSCLDLTELSLEKYREAIDKSRREGKPVVLDLDLDFFCPHYNHPEDPKYNKEADIERIIEIARQADFITIATSPSYFLVPNQQQETRHLIQRIVSSL</sequence>
<dbReference type="Gene3D" id="3.40.800.10">
    <property type="entry name" value="Ureohydrolase domain"/>
    <property type="match status" value="1"/>
</dbReference>
<comment type="caution">
    <text evidence="1">The sequence shown here is derived from an EMBL/GenBank/DDBJ whole genome shotgun (WGS) entry which is preliminary data.</text>
</comment>
<evidence type="ECO:0000313" key="2">
    <source>
        <dbReference type="Proteomes" id="UP000179242"/>
    </source>
</evidence>
<name>A0A1F4U469_UNCSA</name>
<accession>A0A1F4U469</accession>
<evidence type="ECO:0000313" key="1">
    <source>
        <dbReference type="EMBL" id="OGC39764.1"/>
    </source>
</evidence>
<reference evidence="1 2" key="1">
    <citation type="journal article" date="2016" name="Nat. Commun.">
        <title>Thousands of microbial genomes shed light on interconnected biogeochemical processes in an aquifer system.</title>
        <authorList>
            <person name="Anantharaman K."/>
            <person name="Brown C.T."/>
            <person name="Hug L.A."/>
            <person name="Sharon I."/>
            <person name="Castelle C.J."/>
            <person name="Probst A.J."/>
            <person name="Thomas B.C."/>
            <person name="Singh A."/>
            <person name="Wilkins M.J."/>
            <person name="Karaoz U."/>
            <person name="Brodie E.L."/>
            <person name="Williams K.H."/>
            <person name="Hubbard S.S."/>
            <person name="Banfield J.F."/>
        </authorList>
    </citation>
    <scope>NUCLEOTIDE SEQUENCE [LARGE SCALE GENOMIC DNA]</scope>
</reference>
<dbReference type="PROSITE" id="PS51257">
    <property type="entry name" value="PROKAR_LIPOPROTEIN"/>
    <property type="match status" value="1"/>
</dbReference>